<evidence type="ECO:0000313" key="2">
    <source>
        <dbReference type="Proteomes" id="UP000787625"/>
    </source>
</evidence>
<organism evidence="1 2">
    <name type="scientific">Candidatus Avibacteroides avistercoris</name>
    <dbReference type="NCBI Taxonomy" id="2840690"/>
    <lineage>
        <taxon>Bacteria</taxon>
        <taxon>Pseudomonadati</taxon>
        <taxon>Bacteroidota</taxon>
        <taxon>Bacteroidia</taxon>
        <taxon>Bacteroidales</taxon>
        <taxon>Bacteroidaceae</taxon>
        <taxon>Bacteroidaceae incertae sedis</taxon>
        <taxon>Candidatus Avibacteroides</taxon>
    </lineage>
</organism>
<gene>
    <name evidence="1" type="ORF">IAA93_02785</name>
</gene>
<protein>
    <submittedName>
        <fullName evidence="1">DUF3783 domain-containing protein</fullName>
    </submittedName>
</protein>
<dbReference type="Pfam" id="PF12646">
    <property type="entry name" value="DUF3783"/>
    <property type="match status" value="1"/>
</dbReference>
<dbReference type="InterPro" id="IPR016621">
    <property type="entry name" value="UCP014543"/>
</dbReference>
<dbReference type="AlphaFoldDB" id="A0A9D2ZU19"/>
<dbReference type="EMBL" id="DWUP01000057">
    <property type="protein sequence ID" value="HJD52642.1"/>
    <property type="molecule type" value="Genomic_DNA"/>
</dbReference>
<name>A0A9D2ZU19_9BACT</name>
<sequence length="95" mass="10661">MLEASDAMHGRRIADILDGAIGNDGVGQKLFDDEMLLFDGIDDDLLHVLLREVRQAGGVELKAVVTPFNRLWTSLQLRNELLREQAEMLRAMANK</sequence>
<reference evidence="1" key="1">
    <citation type="journal article" date="2021" name="PeerJ">
        <title>Extensive microbial diversity within the chicken gut microbiome revealed by metagenomics and culture.</title>
        <authorList>
            <person name="Gilroy R."/>
            <person name="Ravi A."/>
            <person name="Getino M."/>
            <person name="Pursley I."/>
            <person name="Horton D.L."/>
            <person name="Alikhan N.F."/>
            <person name="Baker D."/>
            <person name="Gharbi K."/>
            <person name="Hall N."/>
            <person name="Watson M."/>
            <person name="Adriaenssens E.M."/>
            <person name="Foster-Nyarko E."/>
            <person name="Jarju S."/>
            <person name="Secka A."/>
            <person name="Antonio M."/>
            <person name="Oren A."/>
            <person name="Chaudhuri R.R."/>
            <person name="La Ragione R."/>
            <person name="Hildebrand F."/>
            <person name="Pallen M.J."/>
        </authorList>
    </citation>
    <scope>NUCLEOTIDE SEQUENCE</scope>
    <source>
        <strain evidence="1">MalCec1-1739</strain>
    </source>
</reference>
<evidence type="ECO:0000313" key="1">
    <source>
        <dbReference type="EMBL" id="HJD52642.1"/>
    </source>
</evidence>
<dbReference type="Proteomes" id="UP000787625">
    <property type="component" value="Unassembled WGS sequence"/>
</dbReference>
<reference evidence="1" key="2">
    <citation type="submission" date="2021-04" db="EMBL/GenBank/DDBJ databases">
        <authorList>
            <person name="Gilroy R."/>
        </authorList>
    </citation>
    <scope>NUCLEOTIDE SEQUENCE</scope>
    <source>
        <strain evidence="1">MalCec1-1739</strain>
    </source>
</reference>
<comment type="caution">
    <text evidence="1">The sequence shown here is derived from an EMBL/GenBank/DDBJ whole genome shotgun (WGS) entry which is preliminary data.</text>
</comment>
<accession>A0A9D2ZU19</accession>
<proteinExistence type="predicted"/>